<name>A0A1Z3HHL8_9CYAN</name>
<evidence type="ECO:0000256" key="2">
    <source>
        <dbReference type="ARBA" id="ARBA00022649"/>
    </source>
</evidence>
<feature type="domain" description="PIN" evidence="9">
    <location>
        <begin position="4"/>
        <end position="125"/>
    </location>
</feature>
<evidence type="ECO:0000256" key="6">
    <source>
        <dbReference type="ARBA" id="ARBA00022842"/>
    </source>
</evidence>
<reference evidence="10 11" key="1">
    <citation type="journal article" date="2016" name="Biochim. Biophys. Acta">
        <title>Characterization of red-shifted phycobilisomes isolated from the chlorophyll f-containing cyanobacterium Halomicronema hongdechloris.</title>
        <authorList>
            <person name="Li Y."/>
            <person name="Lin Y."/>
            <person name="Garvey C.J."/>
            <person name="Birch D."/>
            <person name="Corkery R.W."/>
            <person name="Loughlin P.C."/>
            <person name="Scheer H."/>
            <person name="Willows R.D."/>
            <person name="Chen M."/>
        </authorList>
    </citation>
    <scope>NUCLEOTIDE SEQUENCE [LARGE SCALE GENOMIC DNA]</scope>
    <source>
        <strain evidence="10 11">C2206</strain>
    </source>
</reference>
<dbReference type="PANTHER" id="PTHR33653:SF1">
    <property type="entry name" value="RIBONUCLEASE VAPC2"/>
    <property type="match status" value="1"/>
</dbReference>
<evidence type="ECO:0000313" key="10">
    <source>
        <dbReference type="EMBL" id="ASC69770.1"/>
    </source>
</evidence>
<keyword evidence="4 8" id="KW-0479">Metal-binding</keyword>
<gene>
    <name evidence="8" type="primary">vapC</name>
    <name evidence="10" type="ORF">XM38_006990</name>
</gene>
<evidence type="ECO:0000256" key="7">
    <source>
        <dbReference type="ARBA" id="ARBA00038093"/>
    </source>
</evidence>
<dbReference type="AlphaFoldDB" id="A0A1Z3HHL8"/>
<sequence length="136" mass="15362">MTAYLLDTNVCIKLLNGDNPRVIQRLAAQKPEEIYLCTITQLELFYGAYRGTKTDKNLPKLARFFSQFTILSFEPLAAEIAGKLRARLHQLGTPIGGYDLQIAAIALAYQLTLVTHNTREFGRVEGLLYEDWEAQP</sequence>
<dbReference type="STRING" id="1641165.XM38_11110"/>
<comment type="cofactor">
    <cofactor evidence="1 8">
        <name>Mg(2+)</name>
        <dbReference type="ChEBI" id="CHEBI:18420"/>
    </cofactor>
</comment>
<dbReference type="GO" id="GO:0090729">
    <property type="term" value="F:toxin activity"/>
    <property type="evidence" value="ECO:0007669"/>
    <property type="project" value="UniProtKB-KW"/>
</dbReference>
<comment type="function">
    <text evidence="8">Toxic component of a toxin-antitoxin (TA) system. An RNase.</text>
</comment>
<accession>A0A1Z3HHL8</accession>
<evidence type="ECO:0000256" key="3">
    <source>
        <dbReference type="ARBA" id="ARBA00022722"/>
    </source>
</evidence>
<keyword evidence="5 8" id="KW-0378">Hydrolase</keyword>
<evidence type="ECO:0000256" key="1">
    <source>
        <dbReference type="ARBA" id="ARBA00001946"/>
    </source>
</evidence>
<feature type="binding site" evidence="8">
    <location>
        <position position="7"/>
    </location>
    <ligand>
        <name>Mg(2+)</name>
        <dbReference type="ChEBI" id="CHEBI:18420"/>
    </ligand>
</feature>
<dbReference type="EC" id="3.1.-.-" evidence="8"/>
<dbReference type="HAMAP" id="MF_00265">
    <property type="entry name" value="VapC_Nob1"/>
    <property type="match status" value="1"/>
</dbReference>
<dbReference type="Proteomes" id="UP000191901">
    <property type="component" value="Chromosome"/>
</dbReference>
<dbReference type="GO" id="GO:0000287">
    <property type="term" value="F:magnesium ion binding"/>
    <property type="evidence" value="ECO:0007669"/>
    <property type="project" value="UniProtKB-UniRule"/>
</dbReference>
<dbReference type="KEGG" id="hhg:XM38_006990"/>
<evidence type="ECO:0000313" key="11">
    <source>
        <dbReference type="Proteomes" id="UP000191901"/>
    </source>
</evidence>
<keyword evidence="11" id="KW-1185">Reference proteome</keyword>
<dbReference type="GO" id="GO:0016787">
    <property type="term" value="F:hydrolase activity"/>
    <property type="evidence" value="ECO:0007669"/>
    <property type="project" value="UniProtKB-KW"/>
</dbReference>
<organism evidence="10 11">
    <name type="scientific">Halomicronema hongdechloris C2206</name>
    <dbReference type="NCBI Taxonomy" id="1641165"/>
    <lineage>
        <taxon>Bacteria</taxon>
        <taxon>Bacillati</taxon>
        <taxon>Cyanobacteriota</taxon>
        <taxon>Cyanophyceae</taxon>
        <taxon>Nodosilineales</taxon>
        <taxon>Nodosilineaceae</taxon>
        <taxon>Halomicronema</taxon>
    </lineage>
</organism>
<dbReference type="PANTHER" id="PTHR33653">
    <property type="entry name" value="RIBONUCLEASE VAPC2"/>
    <property type="match status" value="1"/>
</dbReference>
<keyword evidence="2 8" id="KW-1277">Toxin-antitoxin system</keyword>
<keyword evidence="6 8" id="KW-0460">Magnesium</keyword>
<comment type="similarity">
    <text evidence="7 8">Belongs to the PINc/VapC protein family.</text>
</comment>
<dbReference type="SUPFAM" id="SSF88723">
    <property type="entry name" value="PIN domain-like"/>
    <property type="match status" value="1"/>
</dbReference>
<dbReference type="InterPro" id="IPR050556">
    <property type="entry name" value="Type_II_TA_system_RNase"/>
</dbReference>
<dbReference type="CDD" id="cd18745">
    <property type="entry name" value="PIN_VapC4-5_FitB-like"/>
    <property type="match status" value="1"/>
</dbReference>
<dbReference type="EMBL" id="CP021983">
    <property type="protein sequence ID" value="ASC69770.1"/>
    <property type="molecule type" value="Genomic_DNA"/>
</dbReference>
<dbReference type="Gene3D" id="3.40.50.1010">
    <property type="entry name" value="5'-nuclease"/>
    <property type="match status" value="1"/>
</dbReference>
<dbReference type="Pfam" id="PF01850">
    <property type="entry name" value="PIN"/>
    <property type="match status" value="1"/>
</dbReference>
<protein>
    <recommendedName>
        <fullName evidence="8">Ribonuclease VapC</fullName>
        <shortName evidence="8">RNase VapC</shortName>
        <ecNumber evidence="8">3.1.-.-</ecNumber>
    </recommendedName>
    <alternativeName>
        <fullName evidence="8">Toxin VapC</fullName>
    </alternativeName>
</protein>
<keyword evidence="8" id="KW-0800">Toxin</keyword>
<dbReference type="InterPro" id="IPR029060">
    <property type="entry name" value="PIN-like_dom_sf"/>
</dbReference>
<evidence type="ECO:0000259" key="9">
    <source>
        <dbReference type="Pfam" id="PF01850"/>
    </source>
</evidence>
<dbReference type="InterPro" id="IPR022907">
    <property type="entry name" value="VapC_family"/>
</dbReference>
<feature type="binding site" evidence="8">
    <location>
        <position position="99"/>
    </location>
    <ligand>
        <name>Mg(2+)</name>
        <dbReference type="ChEBI" id="CHEBI:18420"/>
    </ligand>
</feature>
<dbReference type="GO" id="GO:0004540">
    <property type="term" value="F:RNA nuclease activity"/>
    <property type="evidence" value="ECO:0007669"/>
    <property type="project" value="InterPro"/>
</dbReference>
<keyword evidence="3 8" id="KW-0540">Nuclease</keyword>
<evidence type="ECO:0000256" key="4">
    <source>
        <dbReference type="ARBA" id="ARBA00022723"/>
    </source>
</evidence>
<proteinExistence type="inferred from homology"/>
<evidence type="ECO:0000256" key="5">
    <source>
        <dbReference type="ARBA" id="ARBA00022801"/>
    </source>
</evidence>
<evidence type="ECO:0000256" key="8">
    <source>
        <dbReference type="HAMAP-Rule" id="MF_00265"/>
    </source>
</evidence>
<dbReference type="OrthoDB" id="9796690at2"/>
<dbReference type="RefSeq" id="WP_080808978.1">
    <property type="nucleotide sequence ID" value="NZ_CP021983.2"/>
</dbReference>
<dbReference type="InterPro" id="IPR002716">
    <property type="entry name" value="PIN_dom"/>
</dbReference>